<dbReference type="Proteomes" id="UP001352263">
    <property type="component" value="Unassembled WGS sequence"/>
</dbReference>
<dbReference type="RefSeq" id="WP_326509948.1">
    <property type="nucleotide sequence ID" value="NZ_JAWIIV010000050.1"/>
</dbReference>
<reference evidence="2 3" key="1">
    <citation type="submission" date="2023-10" db="EMBL/GenBank/DDBJ databases">
        <title>Noviherbaspirillum sp. CPCC 100848 genome assembly.</title>
        <authorList>
            <person name="Li X.Y."/>
            <person name="Fang X.M."/>
        </authorList>
    </citation>
    <scope>NUCLEOTIDE SEQUENCE [LARGE SCALE GENOMIC DNA]</scope>
    <source>
        <strain evidence="2 3">CPCC 100848</strain>
    </source>
</reference>
<sequence>MTHHHRGAALVELALILPLLLLLTFITTEFGRAVYQYNTIAKSMRDAVRYLSVQTPGTRMTEARNLVVFGNTAGTGTPLALGLNLTHVANPTWQVVGSNPVINTVSITVQGYTFRPLFASVIGVNFGNFNFSDISATMRAPGP</sequence>
<name>A0ABU6JJH8_9BURK</name>
<organism evidence="2 3">
    <name type="scientific">Noviherbaspirillum album</name>
    <dbReference type="NCBI Taxonomy" id="3080276"/>
    <lineage>
        <taxon>Bacteria</taxon>
        <taxon>Pseudomonadati</taxon>
        <taxon>Pseudomonadota</taxon>
        <taxon>Betaproteobacteria</taxon>
        <taxon>Burkholderiales</taxon>
        <taxon>Oxalobacteraceae</taxon>
        <taxon>Noviherbaspirillum</taxon>
    </lineage>
</organism>
<protein>
    <submittedName>
        <fullName evidence="2">TadE/TadG family type IV pilus assembly protein</fullName>
    </submittedName>
</protein>
<feature type="domain" description="TadE-like" evidence="1">
    <location>
        <begin position="7"/>
        <end position="49"/>
    </location>
</feature>
<keyword evidence="3" id="KW-1185">Reference proteome</keyword>
<dbReference type="Pfam" id="PF07811">
    <property type="entry name" value="TadE"/>
    <property type="match status" value="1"/>
</dbReference>
<dbReference type="InterPro" id="IPR012495">
    <property type="entry name" value="TadE-like_dom"/>
</dbReference>
<gene>
    <name evidence="2" type="ORF">RY831_29680</name>
</gene>
<evidence type="ECO:0000313" key="3">
    <source>
        <dbReference type="Proteomes" id="UP001352263"/>
    </source>
</evidence>
<dbReference type="EMBL" id="JAWIIV010000050">
    <property type="protein sequence ID" value="MEC4723327.1"/>
    <property type="molecule type" value="Genomic_DNA"/>
</dbReference>
<proteinExistence type="predicted"/>
<comment type="caution">
    <text evidence="2">The sequence shown here is derived from an EMBL/GenBank/DDBJ whole genome shotgun (WGS) entry which is preliminary data.</text>
</comment>
<accession>A0ABU6JJH8</accession>
<evidence type="ECO:0000259" key="1">
    <source>
        <dbReference type="Pfam" id="PF07811"/>
    </source>
</evidence>
<evidence type="ECO:0000313" key="2">
    <source>
        <dbReference type="EMBL" id="MEC4723327.1"/>
    </source>
</evidence>